<organism evidence="5 6">
    <name type="scientific">Luteolibacter rhizosphaerae</name>
    <dbReference type="NCBI Taxonomy" id="2989719"/>
    <lineage>
        <taxon>Bacteria</taxon>
        <taxon>Pseudomonadati</taxon>
        <taxon>Verrucomicrobiota</taxon>
        <taxon>Verrucomicrobiia</taxon>
        <taxon>Verrucomicrobiales</taxon>
        <taxon>Verrucomicrobiaceae</taxon>
        <taxon>Luteolibacter</taxon>
    </lineage>
</organism>
<dbReference type="InterPro" id="IPR028098">
    <property type="entry name" value="Glyco_trans_4-like_N"/>
</dbReference>
<evidence type="ECO:0000259" key="4">
    <source>
        <dbReference type="Pfam" id="PF13439"/>
    </source>
</evidence>
<keyword evidence="6" id="KW-1185">Reference proteome</keyword>
<evidence type="ECO:0000259" key="3">
    <source>
        <dbReference type="Pfam" id="PF00534"/>
    </source>
</evidence>
<dbReference type="PANTHER" id="PTHR12526:SF510">
    <property type="entry name" value="D-INOSITOL 3-PHOSPHATE GLYCOSYLTRANSFERASE"/>
    <property type="match status" value="1"/>
</dbReference>
<evidence type="ECO:0000256" key="2">
    <source>
        <dbReference type="ARBA" id="ARBA00022679"/>
    </source>
</evidence>
<keyword evidence="1 5" id="KW-0328">Glycosyltransferase</keyword>
<sequence length="431" mass="48776">MATKTNAQGSILMLSIHGYVSAEPELGKPDTGGQVVFVLELAKRFARLGYKVDLVTRRFGKQPEFDRVNPNLRVWRIPFGGKDFIRKEDMHGQLRDFVTNFLAEAASRKLRYDVVSSHYWDAGWAGQRIAEELRIPHVHTPHSLGSWKKKDMKGSRGEEEQIYRFAERMEKEFLVYRNCDHIIATTEQQVELIHADYGIPREHVSLIPPGIDEQRFTPAQPSRVAEIRERIGFAADDVYCVGRAATNKGIDLLISALPALRKLVPKARLQLAIGAGSDRDRERVTKWKELAQELGVAAHVRWIGYVADEEMADYYRAAGVFALSSRYEPFGMTAIEAMACGTPTVATVHGGLHEAVEFGTHALFADPKKPEEFAAIMGMPLRYARLREKLSLEGARFSRRQFGWTGIARRTLAVFERFRGIYQMPEELADV</sequence>
<dbReference type="GO" id="GO:0016757">
    <property type="term" value="F:glycosyltransferase activity"/>
    <property type="evidence" value="ECO:0007669"/>
    <property type="project" value="UniProtKB-KW"/>
</dbReference>
<evidence type="ECO:0000313" key="5">
    <source>
        <dbReference type="EMBL" id="MCW1913655.1"/>
    </source>
</evidence>
<dbReference type="EMBL" id="JAPDDR010000004">
    <property type="protein sequence ID" value="MCW1913655.1"/>
    <property type="molecule type" value="Genomic_DNA"/>
</dbReference>
<gene>
    <name evidence="5" type="ORF">OJ996_08715</name>
</gene>
<dbReference type="Gene3D" id="3.40.50.2000">
    <property type="entry name" value="Glycogen Phosphorylase B"/>
    <property type="match status" value="2"/>
</dbReference>
<dbReference type="SUPFAM" id="SSF53756">
    <property type="entry name" value="UDP-Glycosyltransferase/glycogen phosphorylase"/>
    <property type="match status" value="1"/>
</dbReference>
<dbReference type="InterPro" id="IPR001296">
    <property type="entry name" value="Glyco_trans_1"/>
</dbReference>
<evidence type="ECO:0000256" key="1">
    <source>
        <dbReference type="ARBA" id="ARBA00022676"/>
    </source>
</evidence>
<dbReference type="PANTHER" id="PTHR12526">
    <property type="entry name" value="GLYCOSYLTRANSFERASE"/>
    <property type="match status" value="1"/>
</dbReference>
<reference evidence="5" key="1">
    <citation type="submission" date="2022-10" db="EMBL/GenBank/DDBJ databases">
        <title>Luteolibacter sp. GHJ8, whole genome shotgun sequencing project.</title>
        <authorList>
            <person name="Zhao G."/>
            <person name="Shen L."/>
        </authorList>
    </citation>
    <scope>NUCLEOTIDE SEQUENCE</scope>
    <source>
        <strain evidence="5">GHJ8</strain>
    </source>
</reference>
<dbReference type="RefSeq" id="WP_264513158.1">
    <property type="nucleotide sequence ID" value="NZ_JAPDDR010000004.1"/>
</dbReference>
<dbReference type="Pfam" id="PF00534">
    <property type="entry name" value="Glycos_transf_1"/>
    <property type="match status" value="1"/>
</dbReference>
<protein>
    <submittedName>
        <fullName evidence="5">Glycosyltransferase</fullName>
        <ecNumber evidence="5">2.4.-.-</ecNumber>
    </submittedName>
</protein>
<dbReference type="Proteomes" id="UP001165653">
    <property type="component" value="Unassembled WGS sequence"/>
</dbReference>
<proteinExistence type="predicted"/>
<feature type="domain" description="Glycosyltransferase subfamily 4-like N-terminal" evidence="4">
    <location>
        <begin position="32"/>
        <end position="215"/>
    </location>
</feature>
<feature type="domain" description="Glycosyl transferase family 1" evidence="3">
    <location>
        <begin position="238"/>
        <end position="376"/>
    </location>
</feature>
<comment type="caution">
    <text evidence="5">The sequence shown here is derived from an EMBL/GenBank/DDBJ whole genome shotgun (WGS) entry which is preliminary data.</text>
</comment>
<dbReference type="EC" id="2.4.-.-" evidence="5"/>
<dbReference type="Pfam" id="PF13439">
    <property type="entry name" value="Glyco_transf_4"/>
    <property type="match status" value="1"/>
</dbReference>
<evidence type="ECO:0000313" key="6">
    <source>
        <dbReference type="Proteomes" id="UP001165653"/>
    </source>
</evidence>
<accession>A0ABT3G344</accession>
<name>A0ABT3G344_9BACT</name>
<keyword evidence="2 5" id="KW-0808">Transferase</keyword>